<dbReference type="PANTHER" id="PTHR43369:SF2">
    <property type="entry name" value="PHOSPHORIBOSYLGLYCINAMIDE FORMYLTRANSFERASE"/>
    <property type="match status" value="1"/>
</dbReference>
<dbReference type="GO" id="GO:0005829">
    <property type="term" value="C:cytosol"/>
    <property type="evidence" value="ECO:0007669"/>
    <property type="project" value="TreeGrafter"/>
</dbReference>
<dbReference type="SUPFAM" id="SSF53328">
    <property type="entry name" value="Formyltransferase"/>
    <property type="match status" value="1"/>
</dbReference>
<comment type="catalytic activity">
    <reaction evidence="5 6">
        <text>N(1)-(5-phospho-beta-D-ribosyl)glycinamide + (6R)-10-formyltetrahydrofolate = N(2)-formyl-N(1)-(5-phospho-beta-D-ribosyl)glycinamide + (6S)-5,6,7,8-tetrahydrofolate + H(+)</text>
        <dbReference type="Rhea" id="RHEA:15053"/>
        <dbReference type="ChEBI" id="CHEBI:15378"/>
        <dbReference type="ChEBI" id="CHEBI:57453"/>
        <dbReference type="ChEBI" id="CHEBI:143788"/>
        <dbReference type="ChEBI" id="CHEBI:147286"/>
        <dbReference type="ChEBI" id="CHEBI:195366"/>
        <dbReference type="EC" id="2.1.2.2"/>
    </reaction>
</comment>
<evidence type="ECO:0000256" key="1">
    <source>
        <dbReference type="ARBA" id="ARBA00005054"/>
    </source>
</evidence>
<comment type="function">
    <text evidence="6">Catalyzes the transfer of a formyl group from 10-formyltetrahydrofolate to 5-phospho-ribosyl-glycinamide (GAR), producing 5-phospho-ribosyl-N-formylglycinamide (FGAR) and tetrahydrofolate.</text>
</comment>
<keyword evidence="9" id="KW-1185">Reference proteome</keyword>
<dbReference type="AlphaFoldDB" id="A0A7G9GR23"/>
<evidence type="ECO:0000256" key="6">
    <source>
        <dbReference type="HAMAP-Rule" id="MF_01930"/>
    </source>
</evidence>
<dbReference type="EMBL" id="CP060636">
    <property type="protein sequence ID" value="QNM13255.1"/>
    <property type="molecule type" value="Genomic_DNA"/>
</dbReference>
<evidence type="ECO:0000256" key="5">
    <source>
        <dbReference type="ARBA" id="ARBA00047664"/>
    </source>
</evidence>
<feature type="domain" description="Formyl transferase N-terminal" evidence="7">
    <location>
        <begin position="3"/>
        <end position="183"/>
    </location>
</feature>
<dbReference type="Pfam" id="PF00551">
    <property type="entry name" value="Formyl_trans_N"/>
    <property type="match status" value="1"/>
</dbReference>
<dbReference type="RefSeq" id="WP_117454350.1">
    <property type="nucleotide sequence ID" value="NZ_CP060636.1"/>
</dbReference>
<dbReference type="KEGG" id="ehn:H9Q80_04700"/>
<dbReference type="PANTHER" id="PTHR43369">
    <property type="entry name" value="PHOSPHORIBOSYLGLYCINAMIDE FORMYLTRANSFERASE"/>
    <property type="match status" value="1"/>
</dbReference>
<comment type="similarity">
    <text evidence="4 6">Belongs to the GART family.</text>
</comment>
<gene>
    <name evidence="6 8" type="primary">purN</name>
    <name evidence="8" type="ORF">H9Q80_04700</name>
</gene>
<sequence>MVNIAIFASGNGSNFENIVNAIQNGTIKDTNCAILIVDKPQAYAIERAKKLGIPYRYVDPKAYGGKAGYETEIMKTLKENHVELIVLAGYMRFIGEVLLTNYPNRIINIHPAYLPNFPGAHGILDAYEAKAEFTGVTVHYVDEGVDTGEIIAQEKIMIDPAWSLETLEEHVHGMEYQLFPKVIAQITENLNKEKEVM</sequence>
<feature type="binding site" evidence="6">
    <location>
        <begin position="12"/>
        <end position="14"/>
    </location>
    <ligand>
        <name>N(1)-(5-phospho-beta-D-ribosyl)glycinamide</name>
        <dbReference type="ChEBI" id="CHEBI:143788"/>
    </ligand>
</feature>
<dbReference type="HAMAP" id="MF_01930">
    <property type="entry name" value="PurN"/>
    <property type="match status" value="1"/>
</dbReference>
<dbReference type="NCBIfam" id="TIGR00639">
    <property type="entry name" value="PurN"/>
    <property type="match status" value="1"/>
</dbReference>
<dbReference type="Gene3D" id="3.40.50.170">
    <property type="entry name" value="Formyl transferase, N-terminal domain"/>
    <property type="match status" value="1"/>
</dbReference>
<evidence type="ECO:0000313" key="9">
    <source>
        <dbReference type="Proteomes" id="UP000515856"/>
    </source>
</evidence>
<dbReference type="InterPro" id="IPR002376">
    <property type="entry name" value="Formyl_transf_N"/>
</dbReference>
<dbReference type="CDD" id="cd08645">
    <property type="entry name" value="FMT_core_GART"/>
    <property type="match status" value="1"/>
</dbReference>
<name>A0A7G9GR23_9FIRM</name>
<dbReference type="GO" id="GO:0004644">
    <property type="term" value="F:phosphoribosylglycinamide formyltransferase activity"/>
    <property type="evidence" value="ECO:0007669"/>
    <property type="project" value="UniProtKB-UniRule"/>
</dbReference>
<evidence type="ECO:0000259" key="7">
    <source>
        <dbReference type="Pfam" id="PF00551"/>
    </source>
</evidence>
<keyword evidence="3 6" id="KW-0658">Purine biosynthesis</keyword>
<feature type="active site" description="Proton donor" evidence="6">
    <location>
        <position position="110"/>
    </location>
</feature>
<feature type="site" description="Raises pKa of active site His" evidence="6">
    <location>
        <position position="146"/>
    </location>
</feature>
<dbReference type="InterPro" id="IPR036477">
    <property type="entry name" value="Formyl_transf_N_sf"/>
</dbReference>
<evidence type="ECO:0000256" key="2">
    <source>
        <dbReference type="ARBA" id="ARBA00022679"/>
    </source>
</evidence>
<evidence type="ECO:0000313" key="8">
    <source>
        <dbReference type="EMBL" id="QNM13255.1"/>
    </source>
</evidence>
<dbReference type="InterPro" id="IPR001555">
    <property type="entry name" value="GART_AS"/>
</dbReference>
<dbReference type="GO" id="GO:0006189">
    <property type="term" value="P:'de novo' IMP biosynthetic process"/>
    <property type="evidence" value="ECO:0007669"/>
    <property type="project" value="UniProtKB-UniRule"/>
</dbReference>
<feature type="binding site" evidence="6">
    <location>
        <position position="108"/>
    </location>
    <ligand>
        <name>(6R)-10-formyltetrahydrofolate</name>
        <dbReference type="ChEBI" id="CHEBI:195366"/>
    </ligand>
</feature>
<proteinExistence type="inferred from homology"/>
<dbReference type="EC" id="2.1.2.2" evidence="6"/>
<protein>
    <recommendedName>
        <fullName evidence="6">Phosphoribosylglycinamide formyltransferase</fullName>
        <ecNumber evidence="6">2.1.2.2</ecNumber>
    </recommendedName>
    <alternativeName>
        <fullName evidence="6">5'-phosphoribosylglycinamide transformylase</fullName>
    </alternativeName>
    <alternativeName>
        <fullName evidence="6">GAR transformylase</fullName>
        <shortName evidence="6">GART</shortName>
    </alternativeName>
</protein>
<evidence type="ECO:0000256" key="3">
    <source>
        <dbReference type="ARBA" id="ARBA00022755"/>
    </source>
</evidence>
<reference evidence="8 9" key="1">
    <citation type="submission" date="2020-08" db="EMBL/GenBank/DDBJ databases">
        <authorList>
            <person name="Liu C."/>
            <person name="Sun Q."/>
        </authorList>
    </citation>
    <scope>NUCLEOTIDE SEQUENCE [LARGE SCALE GENOMIC DNA]</scope>
    <source>
        <strain evidence="8 9">NSJ-61</strain>
    </source>
</reference>
<dbReference type="InterPro" id="IPR004607">
    <property type="entry name" value="GART"/>
</dbReference>
<feature type="binding site" evidence="6">
    <location>
        <position position="66"/>
    </location>
    <ligand>
        <name>(6R)-10-formyltetrahydrofolate</name>
        <dbReference type="ChEBI" id="CHEBI:195366"/>
    </ligand>
</feature>
<dbReference type="UniPathway" id="UPA00074">
    <property type="reaction ID" value="UER00126"/>
</dbReference>
<comment type="caution">
    <text evidence="6">Lacks conserved residue(s) required for the propagation of feature annotation.</text>
</comment>
<dbReference type="Proteomes" id="UP000515856">
    <property type="component" value="Chromosome"/>
</dbReference>
<keyword evidence="2 6" id="KW-0808">Transferase</keyword>
<comment type="pathway">
    <text evidence="1 6">Purine metabolism; IMP biosynthesis via de novo pathway; N(2)-formyl-N(1)-(5-phospho-D-ribosyl)glycinamide from N(1)-(5-phospho-D-ribosyl)glycinamide (10-formyl THF route): step 1/1.</text>
</comment>
<accession>A0A7G9GR23</accession>
<evidence type="ECO:0000256" key="4">
    <source>
        <dbReference type="ARBA" id="ARBA00038440"/>
    </source>
</evidence>
<organism evidence="8 9">
    <name type="scientific">[Eubacterium] hominis</name>
    <dbReference type="NCBI Taxonomy" id="2764325"/>
    <lineage>
        <taxon>Bacteria</taxon>
        <taxon>Bacillati</taxon>
        <taxon>Bacillota</taxon>
        <taxon>Erysipelotrichia</taxon>
        <taxon>Erysipelotrichales</taxon>
        <taxon>Erysipelotrichaceae</taxon>
        <taxon>Amedibacillus</taxon>
    </lineage>
</organism>
<dbReference type="PROSITE" id="PS00373">
    <property type="entry name" value="GART"/>
    <property type="match status" value="1"/>
</dbReference>